<dbReference type="SUPFAM" id="SSF56601">
    <property type="entry name" value="beta-lactamase/transpeptidase-like"/>
    <property type="match status" value="1"/>
</dbReference>
<dbReference type="Proteomes" id="UP001179647">
    <property type="component" value="Chromosome"/>
</dbReference>
<evidence type="ECO:0000256" key="1">
    <source>
        <dbReference type="ARBA" id="ARBA00022801"/>
    </source>
</evidence>
<dbReference type="InterPro" id="IPR012338">
    <property type="entry name" value="Beta-lactam/transpept-like"/>
</dbReference>
<protein>
    <submittedName>
        <fullName evidence="3">Beta-lactamase family protein</fullName>
    </submittedName>
</protein>
<organism evidence="3 4">
    <name type="scientific">Vagococcus intermedius</name>
    <dbReference type="NCBI Taxonomy" id="2991418"/>
    <lineage>
        <taxon>Bacteria</taxon>
        <taxon>Bacillati</taxon>
        <taxon>Bacillota</taxon>
        <taxon>Bacilli</taxon>
        <taxon>Lactobacillales</taxon>
        <taxon>Enterococcaceae</taxon>
        <taxon>Vagococcus</taxon>
    </lineage>
</organism>
<proteinExistence type="predicted"/>
<dbReference type="KEGG" id="vie:OL234_02280"/>
<evidence type="ECO:0000313" key="3">
    <source>
        <dbReference type="EMBL" id="WEG73760.1"/>
    </source>
</evidence>
<reference evidence="3" key="1">
    <citation type="submission" date="2022-10" db="EMBL/GenBank/DDBJ databases">
        <title>Vagococcus sp. isolated from poultry meat.</title>
        <authorList>
            <person name="Johansson P."/>
            <person name="Bjorkroth J."/>
        </authorList>
    </citation>
    <scope>NUCLEOTIDE SEQUENCE</scope>
    <source>
        <strain evidence="3">STAA11</strain>
    </source>
</reference>
<gene>
    <name evidence="3" type="ORF">OL234_02280</name>
</gene>
<dbReference type="PANTHER" id="PTHR43283">
    <property type="entry name" value="BETA-LACTAMASE-RELATED"/>
    <property type="match status" value="1"/>
</dbReference>
<dbReference type="PANTHER" id="PTHR43283:SF11">
    <property type="entry name" value="BETA-LACTAMASE-RELATED DOMAIN-CONTAINING PROTEIN"/>
    <property type="match status" value="1"/>
</dbReference>
<evidence type="ECO:0000259" key="2">
    <source>
        <dbReference type="Pfam" id="PF00144"/>
    </source>
</evidence>
<accession>A0AAF0CVJ4</accession>
<dbReference type="Pfam" id="PF00144">
    <property type="entry name" value="Beta-lactamase"/>
    <property type="match status" value="1"/>
</dbReference>
<dbReference type="Gene3D" id="3.40.710.10">
    <property type="entry name" value="DD-peptidase/beta-lactamase superfamily"/>
    <property type="match status" value="1"/>
</dbReference>
<dbReference type="RefSeq" id="WP_275469560.1">
    <property type="nucleotide sequence ID" value="NZ_CP110232.1"/>
</dbReference>
<sequence>MYPTTHALIKSYLAEGVFPGVNFAFYKNGQVEAYSYGCATLLPHPQKMTRETLFDIASLTKMIGTNSLILKLWEEGQLDLDAPVQNYLPDFQDGVVTSRDLLTHTSDINPFIENRDQLNERELKQALLNLKSGEQRGKKVAYTDTGTLLLGFLIDYFYQRPVQDVIATDVLEPLSMTNSAFNVSNMHSSIAATEYHQKRGLIRGTVHDPKAFVLGEQCGSAGLFSTLDDCLIYCQMLLNGGTAPNGTRFLKPQTVQQLYRDWTPQGDLGRSLGWDLKYRADSESPLLFHTGYTGTFLVIDPEQNECFVFLSNRVHPIDHREEYVQKRDHLLNVYLNEKHP</sequence>
<dbReference type="GO" id="GO:0016787">
    <property type="term" value="F:hydrolase activity"/>
    <property type="evidence" value="ECO:0007669"/>
    <property type="project" value="UniProtKB-KW"/>
</dbReference>
<name>A0AAF0CVJ4_9ENTE</name>
<keyword evidence="4" id="KW-1185">Reference proteome</keyword>
<feature type="domain" description="Beta-lactamase-related" evidence="2">
    <location>
        <begin position="7"/>
        <end position="321"/>
    </location>
</feature>
<dbReference type="InterPro" id="IPR001466">
    <property type="entry name" value="Beta-lactam-related"/>
</dbReference>
<dbReference type="EMBL" id="CP110232">
    <property type="protein sequence ID" value="WEG73760.1"/>
    <property type="molecule type" value="Genomic_DNA"/>
</dbReference>
<dbReference type="InterPro" id="IPR050789">
    <property type="entry name" value="Diverse_Enzym_Activities"/>
</dbReference>
<evidence type="ECO:0000313" key="4">
    <source>
        <dbReference type="Proteomes" id="UP001179647"/>
    </source>
</evidence>
<keyword evidence="1" id="KW-0378">Hydrolase</keyword>
<dbReference type="AlphaFoldDB" id="A0AAF0CVJ4"/>